<evidence type="ECO:0000259" key="5">
    <source>
        <dbReference type="PROSITE" id="PS50102"/>
    </source>
</evidence>
<dbReference type="PROSITE" id="PS50102">
    <property type="entry name" value="RRM"/>
    <property type="match status" value="1"/>
</dbReference>
<dbReference type="SMART" id="SM00360">
    <property type="entry name" value="RRM"/>
    <property type="match status" value="1"/>
</dbReference>
<evidence type="ECO:0008006" key="9">
    <source>
        <dbReference type="Google" id="ProtNLM"/>
    </source>
</evidence>
<feature type="compositionally biased region" description="Low complexity" evidence="4">
    <location>
        <begin position="198"/>
        <end position="214"/>
    </location>
</feature>
<dbReference type="Pfam" id="PF00098">
    <property type="entry name" value="zf-CCHC"/>
    <property type="match status" value="1"/>
</dbReference>
<gene>
    <name evidence="7" type="ORF">SNE40_010499</name>
</gene>
<evidence type="ECO:0000313" key="7">
    <source>
        <dbReference type="EMBL" id="KAK6182926.1"/>
    </source>
</evidence>
<organism evidence="7 8">
    <name type="scientific">Patella caerulea</name>
    <name type="common">Rayed Mediterranean limpet</name>
    <dbReference type="NCBI Taxonomy" id="87958"/>
    <lineage>
        <taxon>Eukaryota</taxon>
        <taxon>Metazoa</taxon>
        <taxon>Spiralia</taxon>
        <taxon>Lophotrochozoa</taxon>
        <taxon>Mollusca</taxon>
        <taxon>Gastropoda</taxon>
        <taxon>Patellogastropoda</taxon>
        <taxon>Patelloidea</taxon>
        <taxon>Patellidae</taxon>
        <taxon>Patella</taxon>
    </lineage>
</organism>
<dbReference type="CDD" id="cd12343">
    <property type="entry name" value="RRM1_2_CoAA_like"/>
    <property type="match status" value="1"/>
</dbReference>
<feature type="region of interest" description="Disordered" evidence="4">
    <location>
        <begin position="99"/>
        <end position="166"/>
    </location>
</feature>
<keyword evidence="2" id="KW-0862">Zinc</keyword>
<dbReference type="Pfam" id="PF00076">
    <property type="entry name" value="RRM_1"/>
    <property type="match status" value="1"/>
</dbReference>
<keyword evidence="8" id="KW-1185">Reference proteome</keyword>
<feature type="domain" description="RRM" evidence="5">
    <location>
        <begin position="3"/>
        <end position="73"/>
    </location>
</feature>
<dbReference type="GO" id="GO:0005634">
    <property type="term" value="C:nucleus"/>
    <property type="evidence" value="ECO:0007669"/>
    <property type="project" value="TreeGrafter"/>
</dbReference>
<evidence type="ECO:0000256" key="4">
    <source>
        <dbReference type="SAM" id="MobiDB-lite"/>
    </source>
</evidence>
<dbReference type="Proteomes" id="UP001347796">
    <property type="component" value="Unassembled WGS sequence"/>
</dbReference>
<dbReference type="AlphaFoldDB" id="A0AAN8JS10"/>
<dbReference type="InterPro" id="IPR001878">
    <property type="entry name" value="Znf_CCHC"/>
</dbReference>
<reference evidence="7 8" key="1">
    <citation type="submission" date="2024-01" db="EMBL/GenBank/DDBJ databases">
        <title>The genome of the rayed Mediterranean limpet Patella caerulea (Linnaeus, 1758).</title>
        <authorList>
            <person name="Anh-Thu Weber A."/>
            <person name="Halstead-Nussloch G."/>
        </authorList>
    </citation>
    <scope>NUCLEOTIDE SEQUENCE [LARGE SCALE GENOMIC DNA]</scope>
    <source>
        <strain evidence="7">AATW-2023a</strain>
        <tissue evidence="7">Whole specimen</tissue>
    </source>
</reference>
<feature type="compositionally biased region" description="Basic and acidic residues" evidence="4">
    <location>
        <begin position="115"/>
        <end position="166"/>
    </location>
</feature>
<dbReference type="EMBL" id="JAZGQO010000007">
    <property type="protein sequence ID" value="KAK6182926.1"/>
    <property type="molecule type" value="Genomic_DNA"/>
</dbReference>
<evidence type="ECO:0000256" key="2">
    <source>
        <dbReference type="PROSITE-ProRule" id="PRU00047"/>
    </source>
</evidence>
<dbReference type="GO" id="GO:0003729">
    <property type="term" value="F:mRNA binding"/>
    <property type="evidence" value="ECO:0007669"/>
    <property type="project" value="TreeGrafter"/>
</dbReference>
<keyword evidence="1 3" id="KW-0694">RNA-binding</keyword>
<feature type="domain" description="CCHC-type" evidence="6">
    <location>
        <begin position="87"/>
        <end position="102"/>
    </location>
</feature>
<keyword evidence="2" id="KW-0863">Zinc-finger</keyword>
<dbReference type="InterPro" id="IPR012677">
    <property type="entry name" value="Nucleotide-bd_a/b_plait_sf"/>
</dbReference>
<dbReference type="InterPro" id="IPR000504">
    <property type="entry name" value="RRM_dom"/>
</dbReference>
<accession>A0AAN8JS10</accession>
<dbReference type="PANTHER" id="PTHR48025:SF1">
    <property type="entry name" value="RRM DOMAIN-CONTAINING PROTEIN"/>
    <property type="match status" value="1"/>
</dbReference>
<comment type="caution">
    <text evidence="7">The sequence shown here is derived from an EMBL/GenBank/DDBJ whole genome shotgun (WGS) entry which is preliminary data.</text>
</comment>
<proteinExistence type="predicted"/>
<dbReference type="InterPro" id="IPR050502">
    <property type="entry name" value="Euk_RNA-bind_prot"/>
</dbReference>
<sequence>MTTKLFVGNLPDTVRKGDLQALFEKFGQVVECDVVKDYGFVHYASGDEANAAAENLNGTDFNGSALRVEVSRSKVRPKPGMGGKGECYRCGREGHWSKDCPKGSSRPRRPPGDGYRGDPYREDPYDNYYRDPYYRPPPPDRYRPYADPYERRPPPPPREMYRERDPYARPLPEYYANRRAATRDPYYDYYERRSYGMPPAGRASPPRSRVPGPY</sequence>
<dbReference type="SUPFAM" id="SSF54928">
    <property type="entry name" value="RNA-binding domain, RBD"/>
    <property type="match status" value="1"/>
</dbReference>
<dbReference type="Gene3D" id="3.30.70.330">
    <property type="match status" value="1"/>
</dbReference>
<evidence type="ECO:0000313" key="8">
    <source>
        <dbReference type="Proteomes" id="UP001347796"/>
    </source>
</evidence>
<dbReference type="SMART" id="SM00343">
    <property type="entry name" value="ZnF_C2HC"/>
    <property type="match status" value="1"/>
</dbReference>
<evidence type="ECO:0000256" key="1">
    <source>
        <dbReference type="ARBA" id="ARBA00022884"/>
    </source>
</evidence>
<dbReference type="InterPro" id="IPR035979">
    <property type="entry name" value="RBD_domain_sf"/>
</dbReference>
<feature type="region of interest" description="Disordered" evidence="4">
    <location>
        <begin position="194"/>
        <end position="214"/>
    </location>
</feature>
<evidence type="ECO:0000256" key="3">
    <source>
        <dbReference type="PROSITE-ProRule" id="PRU00176"/>
    </source>
</evidence>
<dbReference type="Gene3D" id="4.10.60.10">
    <property type="entry name" value="Zinc finger, CCHC-type"/>
    <property type="match status" value="1"/>
</dbReference>
<name>A0AAN8JS10_PATCE</name>
<protein>
    <recommendedName>
        <fullName evidence="9">RNA-binding protein lark</fullName>
    </recommendedName>
</protein>
<dbReference type="PROSITE" id="PS50158">
    <property type="entry name" value="ZF_CCHC"/>
    <property type="match status" value="1"/>
</dbReference>
<dbReference type="GO" id="GO:0008270">
    <property type="term" value="F:zinc ion binding"/>
    <property type="evidence" value="ECO:0007669"/>
    <property type="project" value="UniProtKB-KW"/>
</dbReference>
<dbReference type="PANTHER" id="PTHR48025">
    <property type="entry name" value="OS02G0815200 PROTEIN"/>
    <property type="match status" value="1"/>
</dbReference>
<keyword evidence="2" id="KW-0479">Metal-binding</keyword>
<evidence type="ECO:0000259" key="6">
    <source>
        <dbReference type="PROSITE" id="PS50158"/>
    </source>
</evidence>